<feature type="compositionally biased region" description="Basic and acidic residues" evidence="1">
    <location>
        <begin position="442"/>
        <end position="458"/>
    </location>
</feature>
<feature type="region of interest" description="Disordered" evidence="1">
    <location>
        <begin position="415"/>
        <end position="460"/>
    </location>
</feature>
<comment type="caution">
    <text evidence="4">The sequence shown here is derived from an EMBL/GenBank/DDBJ whole genome shotgun (WGS) entry which is preliminary data.</text>
</comment>
<dbReference type="InterPro" id="IPR002656">
    <property type="entry name" value="Acyl_transf_3_dom"/>
</dbReference>
<proteinExistence type="predicted"/>
<evidence type="ECO:0000256" key="1">
    <source>
        <dbReference type="SAM" id="MobiDB-lite"/>
    </source>
</evidence>
<feature type="transmembrane region" description="Helical" evidence="2">
    <location>
        <begin position="362"/>
        <end position="382"/>
    </location>
</feature>
<gene>
    <name evidence="4" type="ORF">Plo01_10120</name>
</gene>
<sequence>MRTAAPLEERIDTLTGLRAVAALMILVFHAAVMTSFVHDGGVVGGALARWDLAVSIFFALSGLLLFRPWARRILTGSRPPSVRSYFWRRALRILPAYWIVVVIAMTNLAEPGGYSLVEWAEMLLLVHIYDPGASWPNGGLGPTALGQMWSLAVEAAFYVLLPVFAWLLERYARRGGSIDGRARRALVGIGVMGAVSFIFVIFLHYPERIFWLSFMLPHYLVFFAIGMALAVLLVWGQGESEGARRIHALRSSVAAATGTFLLTAGLAFAILMTPITGRFGDPFTGLFQEEAKLFLHALITFLLLAPAAFHRGHPDRFGRFLGGGVMRFLGQISYGIFLWQFVAMEAVFRLTGTPYFNGGMWYVLPLSLALTVVLSALTWYLVEFPLSRLGHSGTAPEPPLLAPAGMRVVGFTRGAPSAAAPSRPVPPVSRPAAPPRPARPAAVDDRGARSPVTEDRDVPAVLSAPQSGTAAGHAGPLPREAAGHLNALDGIRALAAFAVLVFHVGSKTGMEEGWGAWLVSRGDVGVAIFFTLSGLLLYRPWATAALTSTAPPSAKAYLWRRGFRLLPAYWLVAVIALLLFNQAHNDSQWFWAKWLLLLQIYDVESWWLVGEGKGLEQMWSLSVEVAFYLTLPLLAAVLARVARLGGGGPGARAVRLLGGLAVLIAISIGLVLLAHQPGMPPEINMLLPRYYLWFAPGMALAVLAAWAKAEPSGRVARLCVTIPRFALMSWTLALLTYAAASTSFTGPLHLGALPAHEGMIKAILWAVVGLLLVAPSAFAPRAGGLANLFFGSPIMRYVGKISYGVFLWQFVVIYGYYWAVGNDLFIGGEFWEVLGISAVGTLVLAALTYHLVENPFHNLGRYLGRTVTRSAPSASSAPHDGGSHAESADAQARA</sequence>
<feature type="domain" description="Acyltransferase 3" evidence="3">
    <location>
        <begin position="486"/>
        <end position="849"/>
    </location>
</feature>
<feature type="transmembrane region" description="Helical" evidence="2">
    <location>
        <begin position="20"/>
        <end position="38"/>
    </location>
</feature>
<keyword evidence="2" id="KW-1133">Transmembrane helix</keyword>
<reference evidence="4 5" key="1">
    <citation type="submission" date="2021-01" db="EMBL/GenBank/DDBJ databases">
        <title>Whole genome shotgun sequence of Planobispora longispora NBRC 13918.</title>
        <authorList>
            <person name="Komaki H."/>
            <person name="Tamura T."/>
        </authorList>
    </citation>
    <scope>NUCLEOTIDE SEQUENCE [LARGE SCALE GENOMIC DNA]</scope>
    <source>
        <strain evidence="4 5">NBRC 13918</strain>
    </source>
</reference>
<keyword evidence="5" id="KW-1185">Reference proteome</keyword>
<evidence type="ECO:0000313" key="4">
    <source>
        <dbReference type="EMBL" id="GIH74583.1"/>
    </source>
</evidence>
<feature type="transmembrane region" description="Helical" evidence="2">
    <location>
        <begin position="831"/>
        <end position="852"/>
    </location>
</feature>
<keyword evidence="2" id="KW-0812">Transmembrane</keyword>
<dbReference type="InterPro" id="IPR050879">
    <property type="entry name" value="Acyltransferase_3"/>
</dbReference>
<dbReference type="PANTHER" id="PTHR23028:SF53">
    <property type="entry name" value="ACYL_TRANSF_3 DOMAIN-CONTAINING PROTEIN"/>
    <property type="match status" value="1"/>
</dbReference>
<evidence type="ECO:0000256" key="2">
    <source>
        <dbReference type="SAM" id="Phobius"/>
    </source>
</evidence>
<dbReference type="AlphaFoldDB" id="A0A8J3W3Q8"/>
<feature type="transmembrane region" description="Helical" evidence="2">
    <location>
        <begin position="184"/>
        <end position="203"/>
    </location>
</feature>
<feature type="transmembrane region" description="Helical" evidence="2">
    <location>
        <begin position="248"/>
        <end position="273"/>
    </location>
</feature>
<dbReference type="EMBL" id="BOOH01000010">
    <property type="protein sequence ID" value="GIH74583.1"/>
    <property type="molecule type" value="Genomic_DNA"/>
</dbReference>
<protein>
    <recommendedName>
        <fullName evidence="3">Acyltransferase 3 domain-containing protein</fullName>
    </recommendedName>
</protein>
<feature type="compositionally biased region" description="Pro residues" evidence="1">
    <location>
        <begin position="423"/>
        <end position="438"/>
    </location>
</feature>
<feature type="transmembrane region" description="Helical" evidence="2">
    <location>
        <begin position="293"/>
        <end position="309"/>
    </location>
</feature>
<accession>A0A8J3W3Q8</accession>
<feature type="domain" description="Acyltransferase 3" evidence="3">
    <location>
        <begin position="14"/>
        <end position="379"/>
    </location>
</feature>
<feature type="transmembrane region" description="Helical" evidence="2">
    <location>
        <begin position="209"/>
        <end position="236"/>
    </location>
</feature>
<feature type="transmembrane region" description="Helical" evidence="2">
    <location>
        <begin position="721"/>
        <end position="740"/>
    </location>
</feature>
<dbReference type="PANTHER" id="PTHR23028">
    <property type="entry name" value="ACETYLTRANSFERASE"/>
    <property type="match status" value="1"/>
</dbReference>
<organism evidence="4 5">
    <name type="scientific">Planobispora longispora</name>
    <dbReference type="NCBI Taxonomy" id="28887"/>
    <lineage>
        <taxon>Bacteria</taxon>
        <taxon>Bacillati</taxon>
        <taxon>Actinomycetota</taxon>
        <taxon>Actinomycetes</taxon>
        <taxon>Streptosporangiales</taxon>
        <taxon>Streptosporangiaceae</taxon>
        <taxon>Planobispora</taxon>
    </lineage>
</organism>
<feature type="region of interest" description="Disordered" evidence="1">
    <location>
        <begin position="870"/>
        <end position="894"/>
    </location>
</feature>
<feature type="transmembrane region" description="Helical" evidence="2">
    <location>
        <begin position="760"/>
        <end position="780"/>
    </location>
</feature>
<dbReference type="RefSeq" id="WP_203889313.1">
    <property type="nucleotide sequence ID" value="NZ_BOOH01000010.1"/>
</dbReference>
<keyword evidence="2" id="KW-0472">Membrane</keyword>
<feature type="transmembrane region" description="Helical" evidence="2">
    <location>
        <begin position="321"/>
        <end position="342"/>
    </location>
</feature>
<evidence type="ECO:0000313" key="5">
    <source>
        <dbReference type="Proteomes" id="UP000616724"/>
    </source>
</evidence>
<feature type="transmembrane region" description="Helical" evidence="2">
    <location>
        <begin position="50"/>
        <end position="69"/>
    </location>
</feature>
<name>A0A8J3W3Q8_9ACTN</name>
<feature type="transmembrane region" description="Helical" evidence="2">
    <location>
        <begin position="90"/>
        <end position="109"/>
    </location>
</feature>
<dbReference type="Pfam" id="PF01757">
    <property type="entry name" value="Acyl_transf_3"/>
    <property type="match status" value="2"/>
</dbReference>
<dbReference type="GO" id="GO:0016020">
    <property type="term" value="C:membrane"/>
    <property type="evidence" value="ECO:0007669"/>
    <property type="project" value="TreeGrafter"/>
</dbReference>
<feature type="transmembrane region" description="Helical" evidence="2">
    <location>
        <begin position="155"/>
        <end position="172"/>
    </location>
</feature>
<dbReference type="Proteomes" id="UP000616724">
    <property type="component" value="Unassembled WGS sequence"/>
</dbReference>
<feature type="transmembrane region" description="Helical" evidence="2">
    <location>
        <begin position="562"/>
        <end position="580"/>
    </location>
</feature>
<feature type="transmembrane region" description="Helical" evidence="2">
    <location>
        <begin position="625"/>
        <end position="642"/>
    </location>
</feature>
<dbReference type="GO" id="GO:0016747">
    <property type="term" value="F:acyltransferase activity, transferring groups other than amino-acyl groups"/>
    <property type="evidence" value="ECO:0007669"/>
    <property type="project" value="InterPro"/>
</dbReference>
<feature type="transmembrane region" description="Helical" evidence="2">
    <location>
        <begin position="690"/>
        <end position="709"/>
    </location>
</feature>
<feature type="transmembrane region" description="Helical" evidence="2">
    <location>
        <begin position="654"/>
        <end position="675"/>
    </location>
</feature>
<dbReference type="GO" id="GO:0009103">
    <property type="term" value="P:lipopolysaccharide biosynthetic process"/>
    <property type="evidence" value="ECO:0007669"/>
    <property type="project" value="TreeGrafter"/>
</dbReference>
<feature type="transmembrane region" description="Helical" evidence="2">
    <location>
        <begin position="801"/>
        <end position="819"/>
    </location>
</feature>
<evidence type="ECO:0000259" key="3">
    <source>
        <dbReference type="Pfam" id="PF01757"/>
    </source>
</evidence>